<dbReference type="Proteomes" id="UP000179157">
    <property type="component" value="Unassembled WGS sequence"/>
</dbReference>
<dbReference type="InterPro" id="IPR011635">
    <property type="entry name" value="CARDB"/>
</dbReference>
<dbReference type="EMBL" id="MFGX01000130">
    <property type="protein sequence ID" value="OGF52755.1"/>
    <property type="molecule type" value="Genomic_DNA"/>
</dbReference>
<dbReference type="STRING" id="1817864.A2Z21_08240"/>
<dbReference type="Pfam" id="PF07705">
    <property type="entry name" value="CARDB"/>
    <property type="match status" value="1"/>
</dbReference>
<dbReference type="Gene3D" id="2.60.40.10">
    <property type="entry name" value="Immunoglobulins"/>
    <property type="match status" value="4"/>
</dbReference>
<feature type="domain" description="CARDB" evidence="1">
    <location>
        <begin position="483"/>
        <end position="580"/>
    </location>
</feature>
<evidence type="ECO:0000313" key="2">
    <source>
        <dbReference type="EMBL" id="OGF52755.1"/>
    </source>
</evidence>
<comment type="caution">
    <text evidence="2">The sequence shown here is derived from an EMBL/GenBank/DDBJ whole genome shotgun (WGS) entry which is preliminary data.</text>
</comment>
<reference evidence="2 3" key="1">
    <citation type="journal article" date="2016" name="Nat. Commun.">
        <title>Thousands of microbial genomes shed light on interconnected biogeochemical processes in an aquifer system.</title>
        <authorList>
            <person name="Anantharaman K."/>
            <person name="Brown C.T."/>
            <person name="Hug L.A."/>
            <person name="Sharon I."/>
            <person name="Castelle C.J."/>
            <person name="Probst A.J."/>
            <person name="Thomas B.C."/>
            <person name="Singh A."/>
            <person name="Wilkins M.J."/>
            <person name="Karaoz U."/>
            <person name="Brodie E.L."/>
            <person name="Williams K.H."/>
            <person name="Hubbard S.S."/>
            <person name="Banfield J.F."/>
        </authorList>
    </citation>
    <scope>NUCLEOTIDE SEQUENCE [LARGE SCALE GENOMIC DNA]</scope>
    <source>
        <strain evidence="3">RBG_16_55_9</strain>
    </source>
</reference>
<sequence length="591" mass="63232">MSPRISVRTSRWLKSVVLLVSVALVLVVNLAAQQQKPNILVPTGEITVSPTGAEQGNPLTITATIRNTGTTASGPFDVVFSLFPADPETLEPTGPSIQLGSDKLLCKTSPRTEPPPANLAHCRIRSLSPVNEQGFQTQIEAELKTDNLEPNTYRIIVQADPSGEVDELNENDNEENSNLFQIAPVLPNLTVLAAFTLSPAQPRQGDLVALEFTIENGRRQPITKPIGIQIELRKRVDGERDFRPLVTPALSCPNECVLSNGLGANSRQTIRTQLVTTLLEAGAYELRVVVDPRNDLNDPTDHGAIEEFDESDNVLTLDFVLGDPPRNLTISGGRLTPSTPAPGSLVSFSFSIQNESLGVVTGVELQLSLSQSETNTVLNVRDLPDFACSPAGALESGKDQCAALTVGPNGALEVVAQFSATDLAVGNYELRAIVDPPTDGHPEGVIAETNERDNTLLLPFAISTEPIPQIAPELHPTGIVLIPTSPVIQGQKVLASATITNSGNQDAREFRVEFSLRREDVSQQQGFAPFGTQTISALRLGKTIEVRSVFDTSGLEPGLYAIKVVVNGLGQAELDGNNNSIIAFLTVAPKP</sequence>
<evidence type="ECO:0000313" key="3">
    <source>
        <dbReference type="Proteomes" id="UP000179157"/>
    </source>
</evidence>
<gene>
    <name evidence="2" type="ORF">A2Z21_08240</name>
</gene>
<organism evidence="2 3">
    <name type="scientific">Fraserbacteria sp. (strain RBG_16_55_9)</name>
    <dbReference type="NCBI Taxonomy" id="1817864"/>
    <lineage>
        <taxon>Bacteria</taxon>
        <taxon>Candidatus Fraseribacteriota</taxon>
    </lineage>
</organism>
<protein>
    <recommendedName>
        <fullName evidence="1">CARDB domain-containing protein</fullName>
    </recommendedName>
</protein>
<name>A0A1F5UNQ1_FRAXR</name>
<dbReference type="AlphaFoldDB" id="A0A1F5UNQ1"/>
<accession>A0A1F5UNQ1</accession>
<evidence type="ECO:0000259" key="1">
    <source>
        <dbReference type="Pfam" id="PF07705"/>
    </source>
</evidence>
<proteinExistence type="predicted"/>
<dbReference type="InterPro" id="IPR013783">
    <property type="entry name" value="Ig-like_fold"/>
</dbReference>